<proteinExistence type="predicted"/>
<evidence type="ECO:0000313" key="2">
    <source>
        <dbReference type="EMBL" id="MBE4856285.1"/>
    </source>
</evidence>
<dbReference type="PANTHER" id="PTHR35149:SF1">
    <property type="entry name" value="DUF5655 DOMAIN-CONTAINING PROTEIN"/>
    <property type="match status" value="1"/>
</dbReference>
<dbReference type="RefSeq" id="WP_193361518.1">
    <property type="nucleotide sequence ID" value="NZ_JADBRO010000026.1"/>
</dbReference>
<keyword evidence="3" id="KW-1185">Reference proteome</keyword>
<sequence length="436" mass="50641">KISFFIDYLMEKVLLIDISVSSESEAHRVFVTMNDRGLRLGAIELLKGYILSRITDPEDSQECHQEWVKTMSRLRDNDPEGDSLFIRNLLRAKWANTIRGKNKGDEAGDFDKINDAYHRWFEDKTHEIGLNNSDDFYNFAKKDIPEYAELCLMLANAEKKLTQDYPDVFYNGIRKFNFQTMIILSSVELTDTRDIRKKKIQLISKYIDLILTSRIVTKKANTYDNLKDIAFNLAKEVRGKDYPALLNYIQSEWNKHYILLDKIPEMTYENKSRSDMLYMLARIASHIENQLNITNKVGFDTYMQRDKGMKTFDIEHILRSVVDNTVMPSTALGFASDAEYNIKRNLIGGLILLPRSRNRSLSDNLYSAKQTVYSGENILCQTLCPGFYQNNPELTRFLADNPNIVFKECQEFKADTITERGTMYKEIALNIWSCPQ</sequence>
<dbReference type="EMBL" id="JADBRO010000026">
    <property type="protein sequence ID" value="MBE4856285.1"/>
    <property type="molecule type" value="Genomic_DNA"/>
</dbReference>
<dbReference type="PANTHER" id="PTHR35149">
    <property type="entry name" value="SLL5132 PROTEIN"/>
    <property type="match status" value="1"/>
</dbReference>
<name>A0ABR9QBS0_9ENTR</name>
<dbReference type="InterPro" id="IPR011089">
    <property type="entry name" value="GmrSD_C"/>
</dbReference>
<dbReference type="Pfam" id="PF07510">
    <property type="entry name" value="GmrSD_C"/>
    <property type="match status" value="1"/>
</dbReference>
<organism evidence="2 3">
    <name type="scientific">Enterobacter pasteurii</name>
    <dbReference type="NCBI Taxonomy" id="3029761"/>
    <lineage>
        <taxon>Bacteria</taxon>
        <taxon>Pseudomonadati</taxon>
        <taxon>Pseudomonadota</taxon>
        <taxon>Gammaproteobacteria</taxon>
        <taxon>Enterobacterales</taxon>
        <taxon>Enterobacteriaceae</taxon>
        <taxon>Enterobacter</taxon>
        <taxon>Enterobacter cloacae complex</taxon>
    </lineage>
</organism>
<dbReference type="Proteomes" id="UP001296720">
    <property type="component" value="Unassembled WGS sequence"/>
</dbReference>
<protein>
    <submittedName>
        <fullName evidence="2">DUF1524 domain-containing protein</fullName>
    </submittedName>
</protein>
<accession>A0ABR9QBS0</accession>
<gene>
    <name evidence="2" type="ORF">IM311_19665</name>
</gene>
<feature type="non-terminal residue" evidence="2">
    <location>
        <position position="1"/>
    </location>
</feature>
<evidence type="ECO:0000313" key="3">
    <source>
        <dbReference type="Proteomes" id="UP001296720"/>
    </source>
</evidence>
<comment type="caution">
    <text evidence="2">The sequence shown here is derived from an EMBL/GenBank/DDBJ whole genome shotgun (WGS) entry which is preliminary data.</text>
</comment>
<feature type="domain" description="GmrSD restriction endonucleases C-terminal" evidence="1">
    <location>
        <begin position="258"/>
        <end position="423"/>
    </location>
</feature>
<evidence type="ECO:0000259" key="1">
    <source>
        <dbReference type="Pfam" id="PF07510"/>
    </source>
</evidence>
<reference evidence="2 3" key="1">
    <citation type="submission" date="2020-10" db="EMBL/GenBank/DDBJ databases">
        <title>High risk of septic shock deaths with Enterobacter bugandensis among Enterobacter cloacae complex isolates that physiologically colonize newborns in neonatal intensive care unit bis.</title>
        <authorList>
            <person name="Girlich D."/>
            <person name="Ouzani S."/>
            <person name="Emeraud C."/>
            <person name="Bonnin R.A."/>
            <person name="Gauthier L."/>
            <person name="Le Sache N."/>
            <person name="Mokhtari M."/>
            <person name="Langlois I."/>
            <person name="Begasse C."/>
            <person name="Arangia N."/>
            <person name="Fournier S."/>
            <person name="Fortineau N."/>
            <person name="Naas T."/>
            <person name="Dortet L."/>
        </authorList>
    </citation>
    <scope>NUCLEOTIDE SEQUENCE [LARGE SCALE GENOMIC DNA]</scope>
    <source>
        <strain evidence="2 3">P40RS</strain>
    </source>
</reference>